<dbReference type="EMBL" id="MDYL01000017">
    <property type="protein sequence ID" value="OQD73001.1"/>
    <property type="molecule type" value="Genomic_DNA"/>
</dbReference>
<proteinExistence type="predicted"/>
<evidence type="ECO:0000313" key="3">
    <source>
        <dbReference type="EMBL" id="OQD73001.1"/>
    </source>
</evidence>
<feature type="compositionally biased region" description="Acidic residues" evidence="2">
    <location>
        <begin position="159"/>
        <end position="169"/>
    </location>
</feature>
<feature type="compositionally biased region" description="Basic and acidic residues" evidence="2">
    <location>
        <begin position="75"/>
        <end position="91"/>
    </location>
</feature>
<dbReference type="Proteomes" id="UP000191522">
    <property type="component" value="Unassembled WGS sequence"/>
</dbReference>
<comment type="caution">
    <text evidence="3">The sequence shown here is derived from an EMBL/GenBank/DDBJ whole genome shotgun (WGS) entry which is preliminary data.</text>
</comment>
<name>A0A1V6P7P2_PENDC</name>
<evidence type="ECO:0000256" key="1">
    <source>
        <dbReference type="SAM" id="Coils"/>
    </source>
</evidence>
<feature type="region of interest" description="Disordered" evidence="2">
    <location>
        <begin position="55"/>
        <end position="115"/>
    </location>
</feature>
<reference evidence="4" key="1">
    <citation type="journal article" date="2017" name="Nat. Microbiol.">
        <title>Global analysis of biosynthetic gene clusters reveals vast potential of secondary metabolite production in Penicillium species.</title>
        <authorList>
            <person name="Nielsen J.C."/>
            <person name="Grijseels S."/>
            <person name="Prigent S."/>
            <person name="Ji B."/>
            <person name="Dainat J."/>
            <person name="Nielsen K.F."/>
            <person name="Frisvad J.C."/>
            <person name="Workman M."/>
            <person name="Nielsen J."/>
        </authorList>
    </citation>
    <scope>NUCLEOTIDE SEQUENCE [LARGE SCALE GENOMIC DNA]</scope>
    <source>
        <strain evidence="4">IBT 11843</strain>
    </source>
</reference>
<keyword evidence="1" id="KW-0175">Coiled coil</keyword>
<gene>
    <name evidence="3" type="ORF">PENDEC_c017G04681</name>
</gene>
<keyword evidence="4" id="KW-1185">Reference proteome</keyword>
<evidence type="ECO:0000256" key="2">
    <source>
        <dbReference type="SAM" id="MobiDB-lite"/>
    </source>
</evidence>
<dbReference type="AlphaFoldDB" id="A0A1V6P7P2"/>
<evidence type="ECO:0000313" key="4">
    <source>
        <dbReference type="Proteomes" id="UP000191522"/>
    </source>
</evidence>
<organism evidence="3 4">
    <name type="scientific">Penicillium decumbens</name>
    <dbReference type="NCBI Taxonomy" id="69771"/>
    <lineage>
        <taxon>Eukaryota</taxon>
        <taxon>Fungi</taxon>
        <taxon>Dikarya</taxon>
        <taxon>Ascomycota</taxon>
        <taxon>Pezizomycotina</taxon>
        <taxon>Eurotiomycetes</taxon>
        <taxon>Eurotiomycetidae</taxon>
        <taxon>Eurotiales</taxon>
        <taxon>Aspergillaceae</taxon>
        <taxon>Penicillium</taxon>
    </lineage>
</organism>
<feature type="region of interest" description="Disordered" evidence="2">
    <location>
        <begin position="144"/>
        <end position="169"/>
    </location>
</feature>
<protein>
    <submittedName>
        <fullName evidence="3">Uncharacterized protein</fullName>
    </submittedName>
</protein>
<feature type="coiled-coil region" evidence="1">
    <location>
        <begin position="116"/>
        <end position="143"/>
    </location>
</feature>
<sequence>MKCSAKGLRTGGECGDGFRRGLPKCDYCNGHHVTQNCSQAVAARAATQAAIDGFRMGGGARSAPGDANAPRGTKRMRDTEKKSSDEDDKKSRGPPPPPKRAKPVNAMTIDERRSEAEIVGRKAEAAKKKMERLLARQRELLGEAVDKEMEQAPSQQNQGEDDIDIDANA</sequence>
<accession>A0A1V6P7P2</accession>